<dbReference type="EMBL" id="FMAF01000005">
    <property type="protein sequence ID" value="SCB25736.1"/>
    <property type="molecule type" value="Genomic_DNA"/>
</dbReference>
<dbReference type="SUPFAM" id="SSF46894">
    <property type="entry name" value="C-terminal effector domain of the bipartite response regulators"/>
    <property type="match status" value="1"/>
</dbReference>
<dbReference type="Gene3D" id="1.25.40.10">
    <property type="entry name" value="Tetratricopeptide repeat domain"/>
    <property type="match status" value="1"/>
</dbReference>
<dbReference type="InterPro" id="IPR036388">
    <property type="entry name" value="WH-like_DNA-bd_sf"/>
</dbReference>
<dbReference type="Gene3D" id="1.10.10.10">
    <property type="entry name" value="Winged helix-like DNA-binding domain superfamily/Winged helix DNA-binding domain"/>
    <property type="match status" value="1"/>
</dbReference>
<dbReference type="Proteomes" id="UP000199205">
    <property type="component" value="Unassembled WGS sequence"/>
</dbReference>
<feature type="region of interest" description="Disordered" evidence="1">
    <location>
        <begin position="225"/>
        <end position="246"/>
    </location>
</feature>
<organism evidence="2 3">
    <name type="scientific">Rhizobium lusitanum</name>
    <dbReference type="NCBI Taxonomy" id="293958"/>
    <lineage>
        <taxon>Bacteria</taxon>
        <taxon>Pseudomonadati</taxon>
        <taxon>Pseudomonadota</taxon>
        <taxon>Alphaproteobacteria</taxon>
        <taxon>Hyphomicrobiales</taxon>
        <taxon>Rhizobiaceae</taxon>
        <taxon>Rhizobium/Agrobacterium group</taxon>
        <taxon>Rhizobium</taxon>
    </lineage>
</organism>
<dbReference type="InterPro" id="IPR051677">
    <property type="entry name" value="AfsR-DnrI-RedD_regulator"/>
</dbReference>
<dbReference type="GO" id="GO:0003677">
    <property type="term" value="F:DNA binding"/>
    <property type="evidence" value="ECO:0007669"/>
    <property type="project" value="UniProtKB-KW"/>
</dbReference>
<sequence length="641" mass="71168">MNTNMFSLHTFGGLKLLDSDGREIAFPEKGLLILAYLMVGPAERAPRSAIAELLWGQDDNGNAKVNLRKLVSRIRSRQGELGRAFLRFSETAIELEPPRLASDISLLDADRADPVFTKLKLLLETLEAEFLGGINCQSPIFFHWREAQTHRHAQVLKETLMVAAAQASTKDEIALVKEAALLVFGADPEDPDIRRILLRIFDAAGEVEHFRRIFERRGALLASFSRSEDKSPTHGQSAAGSAEGSVDAGQKIGIPLRILRPSDTQTSAYDASSLMDDITIGFCALNSLEANDRCTAIRIGRRDEDAASGQQDRSYVLHMRLSTQNHNTLLFSQLVETASNEIVWADRLSLEQSPHEQQRQKIARHIVLSLTGQIERREMMRAHFDRSPAAYQRYLSGRRYLGRLSLPNLQKARAELEAALRSGDRFAPALSSIARTYSRQWLLTSGGDAALLKEAEGYAMRAIAARRDIADGYREFGVAKTFQGASDESLEALELAEALNPNHAGIIADQAEALIYSSRPDLALQKIETAIALHPLSPDSYFWIASAASYMLGSFEAALGYIDRMADARLADRISAASWAMLGDKERAGFFVRRVHDANPGFDIDKWLSVVPFKEQWQHDIYREGLRRAGFWKSSSNPAGA</sequence>
<evidence type="ECO:0000313" key="3">
    <source>
        <dbReference type="Proteomes" id="UP000199205"/>
    </source>
</evidence>
<keyword evidence="2" id="KW-0238">DNA-binding</keyword>
<evidence type="ECO:0000256" key="1">
    <source>
        <dbReference type="SAM" id="MobiDB-lite"/>
    </source>
</evidence>
<dbReference type="SUPFAM" id="SSF48452">
    <property type="entry name" value="TPR-like"/>
    <property type="match status" value="1"/>
</dbReference>
<dbReference type="InterPro" id="IPR016032">
    <property type="entry name" value="Sig_transdc_resp-reg_C-effctor"/>
</dbReference>
<dbReference type="OrthoDB" id="54411at2"/>
<gene>
    <name evidence="2" type="ORF">GA0061101_10549</name>
</gene>
<evidence type="ECO:0000313" key="2">
    <source>
        <dbReference type="EMBL" id="SCB25736.1"/>
    </source>
</evidence>
<reference evidence="2 3" key="1">
    <citation type="submission" date="2016-08" db="EMBL/GenBank/DDBJ databases">
        <authorList>
            <person name="Seilhamer J.J."/>
        </authorList>
    </citation>
    <scope>NUCLEOTIDE SEQUENCE [LARGE SCALE GENOMIC DNA]</scope>
    <source>
        <strain evidence="2 3">P1-7</strain>
    </source>
</reference>
<dbReference type="InterPro" id="IPR011990">
    <property type="entry name" value="TPR-like_helical_dom_sf"/>
</dbReference>
<dbReference type="AlphaFoldDB" id="A0A1C3VD89"/>
<accession>A0A1C3VD89</accession>
<dbReference type="RefSeq" id="WP_141694063.1">
    <property type="nucleotide sequence ID" value="NZ_FMAF01000005.1"/>
</dbReference>
<dbReference type="GO" id="GO:0006355">
    <property type="term" value="P:regulation of DNA-templated transcription"/>
    <property type="evidence" value="ECO:0007669"/>
    <property type="project" value="InterPro"/>
</dbReference>
<name>A0A1C3VD89_9HYPH</name>
<dbReference type="PANTHER" id="PTHR35807">
    <property type="entry name" value="TRANSCRIPTIONAL REGULATOR REDD-RELATED"/>
    <property type="match status" value="1"/>
</dbReference>
<proteinExistence type="predicted"/>
<protein>
    <submittedName>
        <fullName evidence="2">DNA-binding transcriptional activator of the SARP family</fullName>
    </submittedName>
</protein>